<reference evidence="3" key="1">
    <citation type="journal article" date="2019" name="Int. J. Syst. Evol. Microbiol.">
        <title>The Global Catalogue of Microorganisms (GCM) 10K type strain sequencing project: providing services to taxonomists for standard genome sequencing and annotation.</title>
        <authorList>
            <consortium name="The Broad Institute Genomics Platform"/>
            <consortium name="The Broad Institute Genome Sequencing Center for Infectious Disease"/>
            <person name="Wu L."/>
            <person name="Ma J."/>
        </authorList>
    </citation>
    <scope>NUCLEOTIDE SEQUENCE [LARGE SCALE GENOMIC DNA]</scope>
    <source>
        <strain evidence="3">KCTC 12861</strain>
    </source>
</reference>
<dbReference type="SUPFAM" id="SSF55729">
    <property type="entry name" value="Acyl-CoA N-acyltransferases (Nat)"/>
    <property type="match status" value="1"/>
</dbReference>
<evidence type="ECO:0000256" key="1">
    <source>
        <dbReference type="SAM" id="Phobius"/>
    </source>
</evidence>
<dbReference type="RefSeq" id="WP_189436986.1">
    <property type="nucleotide sequence ID" value="NZ_BMXE01000004.1"/>
</dbReference>
<dbReference type="InterPro" id="IPR016181">
    <property type="entry name" value="Acyl_CoA_acyltransferase"/>
</dbReference>
<protein>
    <recommendedName>
        <fullName evidence="4">N-acetyltransferase domain-containing protein</fullName>
    </recommendedName>
</protein>
<keyword evidence="1" id="KW-0472">Membrane</keyword>
<name>A0ABQ3EH16_9HYPH</name>
<evidence type="ECO:0008006" key="4">
    <source>
        <dbReference type="Google" id="ProtNLM"/>
    </source>
</evidence>
<evidence type="ECO:0000313" key="2">
    <source>
        <dbReference type="EMBL" id="GHB33836.1"/>
    </source>
</evidence>
<dbReference type="EMBL" id="BMXE01000004">
    <property type="protein sequence ID" value="GHB33836.1"/>
    <property type="molecule type" value="Genomic_DNA"/>
</dbReference>
<keyword evidence="1" id="KW-0812">Transmembrane</keyword>
<dbReference type="Proteomes" id="UP000637980">
    <property type="component" value="Unassembled WGS sequence"/>
</dbReference>
<comment type="caution">
    <text evidence="2">The sequence shown here is derived from an EMBL/GenBank/DDBJ whole genome shotgun (WGS) entry which is preliminary data.</text>
</comment>
<gene>
    <name evidence="2" type="ORF">GCM10007094_23410</name>
</gene>
<feature type="transmembrane region" description="Helical" evidence="1">
    <location>
        <begin position="151"/>
        <end position="173"/>
    </location>
</feature>
<keyword evidence="3" id="KW-1185">Reference proteome</keyword>
<evidence type="ECO:0000313" key="3">
    <source>
        <dbReference type="Proteomes" id="UP000637980"/>
    </source>
</evidence>
<sequence length="236" mass="26489">MVVMMYQNPIETSEAISLLTTELKDNKFYLNYYSSHKEFSVVIDKSCKLKLGENMSLTLNSLTPATFFGISLSSAEGECIASIAARKDNLGGQCLGEFLKNYFARIYTSQSGAAQLAEAIPAYAREPLFETSYIGELWVHQDHRNLKIARAMVKLAILLSVQMWGVGYVYAFLTARHMKVGPLQYGWTRAYQRALKWEREPTEVPGDLGFVAITGEEVADLARLVIEELSLHTKRA</sequence>
<keyword evidence="1" id="KW-1133">Transmembrane helix</keyword>
<accession>A0ABQ3EH16</accession>
<proteinExistence type="predicted"/>
<organism evidence="2 3">
    <name type="scientific">Pseudovibrio japonicus</name>
    <dbReference type="NCBI Taxonomy" id="366534"/>
    <lineage>
        <taxon>Bacteria</taxon>
        <taxon>Pseudomonadati</taxon>
        <taxon>Pseudomonadota</taxon>
        <taxon>Alphaproteobacteria</taxon>
        <taxon>Hyphomicrobiales</taxon>
        <taxon>Stappiaceae</taxon>
        <taxon>Pseudovibrio</taxon>
    </lineage>
</organism>